<feature type="compositionally biased region" description="Basic and acidic residues" evidence="1">
    <location>
        <begin position="1"/>
        <end position="13"/>
    </location>
</feature>
<feature type="region of interest" description="Disordered" evidence="1">
    <location>
        <begin position="1"/>
        <end position="54"/>
    </location>
</feature>
<sequence length="54" mass="5997">MQKDLGGEKEALRVGRCSGHPATEKGKPHVVRELPHHHQSSQQSQRLIGRVTFG</sequence>
<protein>
    <submittedName>
        <fullName evidence="2">Uncharacterized protein</fullName>
    </submittedName>
</protein>
<accession>A0A9D4NAA5</accession>
<feature type="compositionally biased region" description="Basic and acidic residues" evidence="1">
    <location>
        <begin position="22"/>
        <end position="36"/>
    </location>
</feature>
<reference evidence="2" key="1">
    <citation type="journal article" date="2019" name="bioRxiv">
        <title>The Genome of the Zebra Mussel, Dreissena polymorpha: A Resource for Invasive Species Research.</title>
        <authorList>
            <person name="McCartney M.A."/>
            <person name="Auch B."/>
            <person name="Kono T."/>
            <person name="Mallez S."/>
            <person name="Zhang Y."/>
            <person name="Obille A."/>
            <person name="Becker A."/>
            <person name="Abrahante J.E."/>
            <person name="Garbe J."/>
            <person name="Badalamenti J.P."/>
            <person name="Herman A."/>
            <person name="Mangelson H."/>
            <person name="Liachko I."/>
            <person name="Sullivan S."/>
            <person name="Sone E.D."/>
            <person name="Koren S."/>
            <person name="Silverstein K.A.T."/>
            <person name="Beckman K.B."/>
            <person name="Gohl D.M."/>
        </authorList>
    </citation>
    <scope>NUCLEOTIDE SEQUENCE</scope>
    <source>
        <strain evidence="2">Duluth1</strain>
        <tissue evidence="2">Whole animal</tissue>
    </source>
</reference>
<gene>
    <name evidence="2" type="ORF">DPMN_014991</name>
</gene>
<evidence type="ECO:0000313" key="3">
    <source>
        <dbReference type="Proteomes" id="UP000828390"/>
    </source>
</evidence>
<dbReference type="Proteomes" id="UP000828390">
    <property type="component" value="Unassembled WGS sequence"/>
</dbReference>
<keyword evidence="3" id="KW-1185">Reference proteome</keyword>
<name>A0A9D4NAA5_DREPO</name>
<evidence type="ECO:0000256" key="1">
    <source>
        <dbReference type="SAM" id="MobiDB-lite"/>
    </source>
</evidence>
<reference evidence="2" key="2">
    <citation type="submission" date="2020-11" db="EMBL/GenBank/DDBJ databases">
        <authorList>
            <person name="McCartney M.A."/>
            <person name="Auch B."/>
            <person name="Kono T."/>
            <person name="Mallez S."/>
            <person name="Becker A."/>
            <person name="Gohl D.M."/>
            <person name="Silverstein K.A.T."/>
            <person name="Koren S."/>
            <person name="Bechman K.B."/>
            <person name="Herman A."/>
            <person name="Abrahante J.E."/>
            <person name="Garbe J."/>
        </authorList>
    </citation>
    <scope>NUCLEOTIDE SEQUENCE</scope>
    <source>
        <strain evidence="2">Duluth1</strain>
        <tissue evidence="2">Whole animal</tissue>
    </source>
</reference>
<dbReference type="EMBL" id="JAIWYP010000001">
    <property type="protein sequence ID" value="KAH3890901.1"/>
    <property type="molecule type" value="Genomic_DNA"/>
</dbReference>
<organism evidence="2 3">
    <name type="scientific">Dreissena polymorpha</name>
    <name type="common">Zebra mussel</name>
    <name type="synonym">Mytilus polymorpha</name>
    <dbReference type="NCBI Taxonomy" id="45954"/>
    <lineage>
        <taxon>Eukaryota</taxon>
        <taxon>Metazoa</taxon>
        <taxon>Spiralia</taxon>
        <taxon>Lophotrochozoa</taxon>
        <taxon>Mollusca</taxon>
        <taxon>Bivalvia</taxon>
        <taxon>Autobranchia</taxon>
        <taxon>Heteroconchia</taxon>
        <taxon>Euheterodonta</taxon>
        <taxon>Imparidentia</taxon>
        <taxon>Neoheterodontei</taxon>
        <taxon>Myida</taxon>
        <taxon>Dreissenoidea</taxon>
        <taxon>Dreissenidae</taxon>
        <taxon>Dreissena</taxon>
    </lineage>
</organism>
<comment type="caution">
    <text evidence="2">The sequence shown here is derived from an EMBL/GenBank/DDBJ whole genome shotgun (WGS) entry which is preliminary data.</text>
</comment>
<proteinExistence type="predicted"/>
<dbReference type="AlphaFoldDB" id="A0A9D4NAA5"/>
<evidence type="ECO:0000313" key="2">
    <source>
        <dbReference type="EMBL" id="KAH3890901.1"/>
    </source>
</evidence>